<evidence type="ECO:0000256" key="1">
    <source>
        <dbReference type="SAM" id="Phobius"/>
    </source>
</evidence>
<sequence>MMDDLYNLLALAGTIGLLCFAAIACLVVAGLAVVAGTTALVRGIRHLADARRARNGWGRWPT</sequence>
<dbReference type="RefSeq" id="WP_193903159.1">
    <property type="nucleotide sequence ID" value="NZ_CP063450.1"/>
</dbReference>
<accession>A0A7M2XP66</accession>
<protein>
    <submittedName>
        <fullName evidence="2">Uncharacterized protein</fullName>
    </submittedName>
</protein>
<reference evidence="2 3" key="1">
    <citation type="submission" date="2020-10" db="EMBL/GenBank/DDBJ databases">
        <title>Whole genome sequence of oil-degrading bacteria Rhodococcus pyridinivorans strain 5Ap.</title>
        <authorList>
            <person name="Akhremchuk A.E."/>
            <person name="Valentovich L.N."/>
            <person name="Charniauskaya M.I."/>
            <person name="Bukliarevich H.A."/>
            <person name="Titok M.A."/>
        </authorList>
    </citation>
    <scope>NUCLEOTIDE SEQUENCE [LARGE SCALE GENOMIC DNA]</scope>
    <source>
        <strain evidence="2 3">5Ap</strain>
    </source>
</reference>
<keyword evidence="1" id="KW-0812">Transmembrane</keyword>
<evidence type="ECO:0000313" key="3">
    <source>
        <dbReference type="Proteomes" id="UP000593818"/>
    </source>
</evidence>
<keyword evidence="1" id="KW-1133">Transmembrane helix</keyword>
<keyword evidence="3" id="KW-1185">Reference proteome</keyword>
<evidence type="ECO:0000313" key="2">
    <source>
        <dbReference type="EMBL" id="QOV99529.1"/>
    </source>
</evidence>
<name>A0A7M2XP66_9NOCA</name>
<dbReference type="AlphaFoldDB" id="A0A7M2XP66"/>
<organism evidence="2 3">
    <name type="scientific">Rhodococcus pyridinivorans</name>
    <dbReference type="NCBI Taxonomy" id="103816"/>
    <lineage>
        <taxon>Bacteria</taxon>
        <taxon>Bacillati</taxon>
        <taxon>Actinomycetota</taxon>
        <taxon>Actinomycetes</taxon>
        <taxon>Mycobacteriales</taxon>
        <taxon>Nocardiaceae</taxon>
        <taxon>Rhodococcus</taxon>
    </lineage>
</organism>
<gene>
    <name evidence="2" type="ORF">INP59_03765</name>
</gene>
<proteinExistence type="predicted"/>
<feature type="transmembrane region" description="Helical" evidence="1">
    <location>
        <begin position="6"/>
        <end position="35"/>
    </location>
</feature>
<keyword evidence="1" id="KW-0472">Membrane</keyword>
<dbReference type="EMBL" id="CP063450">
    <property type="protein sequence ID" value="QOV99529.1"/>
    <property type="molecule type" value="Genomic_DNA"/>
</dbReference>
<dbReference type="Proteomes" id="UP000593818">
    <property type="component" value="Chromosome"/>
</dbReference>